<evidence type="ECO:0000313" key="2">
    <source>
        <dbReference type="EMBL" id="MDC0721555.1"/>
    </source>
</evidence>
<accession>A0ABT5E6R6</accession>
<reference evidence="2 3" key="1">
    <citation type="submission" date="2022-11" db="EMBL/GenBank/DDBJ databases">
        <title>Minimal conservation of predation-associated metabolite biosynthetic gene clusters underscores biosynthetic potential of Myxococcota including descriptions for ten novel species: Archangium lansinium sp. nov., Myxococcus landrumus sp. nov., Nannocystis bai.</title>
        <authorList>
            <person name="Ahearne A."/>
            <person name="Stevens C."/>
            <person name="Dowd S."/>
        </authorList>
    </citation>
    <scope>NUCLEOTIDE SEQUENCE [LARGE SCALE GENOMIC DNA]</scope>
    <source>
        <strain evidence="2 3">BB15-2</strain>
    </source>
</reference>
<dbReference type="Proteomes" id="UP001221686">
    <property type="component" value="Unassembled WGS sequence"/>
</dbReference>
<evidence type="ECO:0000313" key="3">
    <source>
        <dbReference type="Proteomes" id="UP001221686"/>
    </source>
</evidence>
<evidence type="ECO:0008006" key="4">
    <source>
        <dbReference type="Google" id="ProtNLM"/>
    </source>
</evidence>
<evidence type="ECO:0000256" key="1">
    <source>
        <dbReference type="SAM" id="MobiDB-lite"/>
    </source>
</evidence>
<sequence length="296" mass="31289">MEKIRDEPVERAVHGDAAMTTCDSILATTMTLCAALALACGPGTKETASDGDPSTTSTTDALTTGPTTTEATAATEPGTTTVEPGTTTEATTLEPGTTTEATTDEPVMACEIDACLTRFTFDCEDFNPSGCVPPCDFRGWDCGLPQACKPIKLQNTPDSLELLTLHSPVEDAVCVLQQLRDRAIGRVTIEWGDIQGFEADAAVSVLANVDIVGDEGVLMTWSWDYKACCIDTLAQSQRVLLQPPAFFDDCLADPTPEKLTACLIGATPTPYEPAPDDYLPPWTLGMCDATPPACPA</sequence>
<name>A0ABT5E6R6_9BACT</name>
<protein>
    <recommendedName>
        <fullName evidence="4">LNR domain-containing protein</fullName>
    </recommendedName>
</protein>
<feature type="compositionally biased region" description="Low complexity" evidence="1">
    <location>
        <begin position="50"/>
        <end position="104"/>
    </location>
</feature>
<dbReference type="RefSeq" id="WP_272090057.1">
    <property type="nucleotide sequence ID" value="NZ_JAQNDL010000003.1"/>
</dbReference>
<feature type="region of interest" description="Disordered" evidence="1">
    <location>
        <begin position="44"/>
        <end position="104"/>
    </location>
</feature>
<organism evidence="2 3">
    <name type="scientific">Nannocystis bainbridge</name>
    <dbReference type="NCBI Taxonomy" id="2995303"/>
    <lineage>
        <taxon>Bacteria</taxon>
        <taxon>Pseudomonadati</taxon>
        <taxon>Myxococcota</taxon>
        <taxon>Polyangia</taxon>
        <taxon>Nannocystales</taxon>
        <taxon>Nannocystaceae</taxon>
        <taxon>Nannocystis</taxon>
    </lineage>
</organism>
<dbReference type="EMBL" id="JAQNDL010000003">
    <property type="protein sequence ID" value="MDC0721555.1"/>
    <property type="molecule type" value="Genomic_DNA"/>
</dbReference>
<keyword evidence="3" id="KW-1185">Reference proteome</keyword>
<gene>
    <name evidence="2" type="ORF">POL25_31900</name>
</gene>
<proteinExistence type="predicted"/>
<comment type="caution">
    <text evidence="2">The sequence shown here is derived from an EMBL/GenBank/DDBJ whole genome shotgun (WGS) entry which is preliminary data.</text>
</comment>